<keyword evidence="3" id="KW-1185">Reference proteome</keyword>
<name>A0AA36IUM2_9DINO</name>
<dbReference type="Gene3D" id="1.20.140.10">
    <property type="entry name" value="Butyryl-CoA Dehydrogenase, subunit A, domain 3"/>
    <property type="match status" value="1"/>
</dbReference>
<comment type="caution">
    <text evidence="2">The sequence shown here is derived from an EMBL/GenBank/DDBJ whole genome shotgun (WGS) entry which is preliminary data.</text>
</comment>
<dbReference type="PANTHER" id="PTHR10909">
    <property type="entry name" value="ELECTRON TRANSPORT OXIDOREDUCTASE"/>
    <property type="match status" value="1"/>
</dbReference>
<feature type="repeat" description="PPR" evidence="1">
    <location>
        <begin position="82"/>
        <end position="116"/>
    </location>
</feature>
<dbReference type="InterPro" id="IPR036250">
    <property type="entry name" value="AcylCo_DH-like_C"/>
</dbReference>
<accession>A0AA36IUM2</accession>
<dbReference type="InterPro" id="IPR009100">
    <property type="entry name" value="AcylCoA_DH/oxidase_NM_dom_sf"/>
</dbReference>
<dbReference type="EMBL" id="CAUJNA010002458">
    <property type="protein sequence ID" value="CAJ1393029.1"/>
    <property type="molecule type" value="Genomic_DNA"/>
</dbReference>
<evidence type="ECO:0000313" key="2">
    <source>
        <dbReference type="EMBL" id="CAJ1393029.1"/>
    </source>
</evidence>
<dbReference type="Gene3D" id="1.25.40.10">
    <property type="entry name" value="Tetratricopeptide repeat domain"/>
    <property type="match status" value="1"/>
</dbReference>
<dbReference type="PROSITE" id="PS51375">
    <property type="entry name" value="PPR"/>
    <property type="match status" value="2"/>
</dbReference>
<dbReference type="InterPro" id="IPR011990">
    <property type="entry name" value="TPR-like_helical_dom_sf"/>
</dbReference>
<dbReference type="GO" id="GO:0005504">
    <property type="term" value="F:fatty acid binding"/>
    <property type="evidence" value="ECO:0007669"/>
    <property type="project" value="TreeGrafter"/>
</dbReference>
<evidence type="ECO:0000313" key="3">
    <source>
        <dbReference type="Proteomes" id="UP001178507"/>
    </source>
</evidence>
<dbReference type="PANTHER" id="PTHR10909:SF382">
    <property type="entry name" value="ACYL-COENZYME A OXIDASE"/>
    <property type="match status" value="1"/>
</dbReference>
<dbReference type="GO" id="GO:0003997">
    <property type="term" value="F:acyl-CoA oxidase activity"/>
    <property type="evidence" value="ECO:0007669"/>
    <property type="project" value="InterPro"/>
</dbReference>
<dbReference type="SUPFAM" id="SSF56645">
    <property type="entry name" value="Acyl-CoA dehydrogenase NM domain-like"/>
    <property type="match status" value="1"/>
</dbReference>
<dbReference type="Gene3D" id="2.40.110.10">
    <property type="entry name" value="Butyryl-CoA Dehydrogenase, subunit A, domain 2"/>
    <property type="match status" value="1"/>
</dbReference>
<dbReference type="GO" id="GO:0055088">
    <property type="term" value="P:lipid homeostasis"/>
    <property type="evidence" value="ECO:0007669"/>
    <property type="project" value="TreeGrafter"/>
</dbReference>
<dbReference type="NCBIfam" id="TIGR00756">
    <property type="entry name" value="PPR"/>
    <property type="match status" value="1"/>
</dbReference>
<organism evidence="2 3">
    <name type="scientific">Effrenium voratum</name>
    <dbReference type="NCBI Taxonomy" id="2562239"/>
    <lineage>
        <taxon>Eukaryota</taxon>
        <taxon>Sar</taxon>
        <taxon>Alveolata</taxon>
        <taxon>Dinophyceae</taxon>
        <taxon>Suessiales</taxon>
        <taxon>Symbiodiniaceae</taxon>
        <taxon>Effrenium</taxon>
    </lineage>
</organism>
<dbReference type="GO" id="GO:0071949">
    <property type="term" value="F:FAD binding"/>
    <property type="evidence" value="ECO:0007669"/>
    <property type="project" value="InterPro"/>
</dbReference>
<dbReference type="Pfam" id="PF13812">
    <property type="entry name" value="PPR_3"/>
    <property type="match status" value="1"/>
</dbReference>
<dbReference type="GO" id="GO:0005777">
    <property type="term" value="C:peroxisome"/>
    <property type="evidence" value="ECO:0007669"/>
    <property type="project" value="InterPro"/>
</dbReference>
<proteinExistence type="predicted"/>
<protein>
    <recommendedName>
        <fullName evidence="4">Acyl-coenzyme A oxidase</fullName>
    </recommendedName>
</protein>
<dbReference type="GO" id="GO:0033540">
    <property type="term" value="P:fatty acid beta-oxidation using acyl-CoA oxidase"/>
    <property type="evidence" value="ECO:0007669"/>
    <property type="project" value="TreeGrafter"/>
</dbReference>
<feature type="repeat" description="PPR" evidence="1">
    <location>
        <begin position="47"/>
        <end position="81"/>
    </location>
</feature>
<dbReference type="InterPro" id="IPR002885">
    <property type="entry name" value="PPR_rpt"/>
</dbReference>
<evidence type="ECO:0000256" key="1">
    <source>
        <dbReference type="PROSITE-ProRule" id="PRU00708"/>
    </source>
</evidence>
<dbReference type="InterPro" id="IPR012258">
    <property type="entry name" value="Acyl-CoA_oxidase"/>
</dbReference>
<dbReference type="InterPro" id="IPR046373">
    <property type="entry name" value="Acyl-CoA_Oxase/DH_mid-dom_sf"/>
</dbReference>
<evidence type="ECO:0008006" key="4">
    <source>
        <dbReference type="Google" id="ProtNLM"/>
    </source>
</evidence>
<dbReference type="SUPFAM" id="SSF47203">
    <property type="entry name" value="Acyl-CoA dehydrogenase C-terminal domain-like"/>
    <property type="match status" value="1"/>
</dbReference>
<gene>
    <name evidence="2" type="ORF">EVOR1521_LOCUS17979</name>
</gene>
<dbReference type="AlphaFoldDB" id="A0AA36IUM2"/>
<dbReference type="Proteomes" id="UP001178507">
    <property type="component" value="Unassembled WGS sequence"/>
</dbReference>
<sequence length="620" mass="67681">MADIRQQRLLPDLISYTTLIKAHGRTAQAAGALRAASSAEQDGIRLDVAFFSTLLYVLARAGRVTECERFIDSMPARNVMPDTSCFSSVIHACAKAGKPGRAEHWLQQADAHGLATDAASAAVLRAHARAGDVQRAEASSFARVCVTCLRMVTPEWRQKWIEAVAKIRSDVGYEQSAQQLRDLQKTGLLKLTDLKNAPAKFFEAHRLLARHAPNLGPGFWIRFTVHYNLFAGSVLAVGTEQQVKQLDEIQQKGLLGSFGLTEKLAGVNSGGVVNTIAEWDDQAQEFVITSADVGAQKNWISQGLVGELSVVVADLRVAGKRCGAHAFLMEVRRDGKVVEGVELGDMGRKTVGNDLDNAWIAFHGARAPSSALLSRYGHVTPGQGGTYVSKVQGLSNMAMIGQRLFSGRVAVAWAALTFTRKLFEMTREYSDHKKCWAPKGNATLTQVPQLNHLYLRAEENLSQLEAYVSRCEAELSACLQKEEIPPPALQEAIACCKIAASETSIDLCFRLKQDVGSHALMGATGFEQMDFLQACKFAEGDSRILMQKLARDRVRVTKPLGNSEEQKLAADLQAAMKGGAQAWDASFEKVYDLAWQVVLRHVAEKCPGTVLRMPCGLSKL</sequence>
<reference evidence="2" key="1">
    <citation type="submission" date="2023-08" db="EMBL/GenBank/DDBJ databases">
        <authorList>
            <person name="Chen Y."/>
            <person name="Shah S."/>
            <person name="Dougan E. K."/>
            <person name="Thang M."/>
            <person name="Chan C."/>
        </authorList>
    </citation>
    <scope>NUCLEOTIDE SEQUENCE</scope>
</reference>